<dbReference type="GO" id="GO:0000428">
    <property type="term" value="C:DNA-directed RNA polymerase complex"/>
    <property type="evidence" value="ECO:0007669"/>
    <property type="project" value="UniProtKB-KW"/>
</dbReference>
<evidence type="ECO:0000313" key="13">
    <source>
        <dbReference type="EMBL" id="AYC65352.1"/>
    </source>
</evidence>
<evidence type="ECO:0000256" key="6">
    <source>
        <dbReference type="ARBA" id="ARBA00022679"/>
    </source>
</evidence>
<dbReference type="Gene3D" id="2.40.270.10">
    <property type="entry name" value="DNA-directed RNA polymerase, subunit 2, domain 6"/>
    <property type="match status" value="2"/>
</dbReference>
<evidence type="ECO:0000256" key="5">
    <source>
        <dbReference type="ARBA" id="ARBA00022478"/>
    </source>
</evidence>
<dbReference type="GO" id="GO:0032549">
    <property type="term" value="F:ribonucleoside binding"/>
    <property type="evidence" value="ECO:0007669"/>
    <property type="project" value="InterPro"/>
</dbReference>
<dbReference type="InterPro" id="IPR007121">
    <property type="entry name" value="RNA_pol_bsu_CS"/>
</dbReference>
<sequence length="625" mass="72143">MQLKKSILRKIYLRWKPNLLSGTKKMEKQDFKNSLKKKSFETRGWNFQRLWFQSFEKSNQNTYFLQRPAVTPGQWIQKGDLVGDCSASKRGELALGRNLLVAYMPWEGFNFEDAVLINTKILPKYTSLHIEKYEVEINETPYGPEEVTNQIPGTGLDLQKLDCHGIIKIGSWVKEGEILVGKVVPTTFKTLRTHEKLLYDIVGEKRTNIKEKCLRVPQGVSGRVIRICFTNTNLQKRNSQDTKKVVSKISSQKRVMSDLKTEMFKFQKNVFNSIFQYTYFQCPRKQIYGNSLRMVPPSSDFMIFQQTDCMCSLNFQQPIQNFLNNNKKLSPKKYRLRKFKFRKFSLFIETRKNSRLQVSSVKRTSNFVDSLKKITLYIATKREFQVGDKISGRHGNKGILSRILSNSDMPYLANGCTLDVLLNPLGVPSRMNVGQILECLLGFTGQIFQTKFQVLCFDEIYGYEASRSFIYSKFYEACQKTQQKWLFSKKKPGKFHLFDGRNGQLFHQSILVGSTYLMKLIHLVDEKIHARATGPYSLITQQPLRGRAKKGGQRLGEMEVWALQGFGSAYTLQELLTVKSDDLTGRTQVMQALLKNTPLRFGTPESLRVVLRELQCLCLNLQLSD</sequence>
<evidence type="ECO:0000256" key="3">
    <source>
        <dbReference type="ARBA" id="ARBA00006835"/>
    </source>
</evidence>
<dbReference type="Pfam" id="PF04560">
    <property type="entry name" value="RNA_pol_Rpb2_7"/>
    <property type="match status" value="1"/>
</dbReference>
<protein>
    <recommendedName>
        <fullName evidence="4">DNA-directed RNA polymerase</fullName>
        <ecNumber evidence="4">2.7.7.6</ecNumber>
    </recommendedName>
    <alternativeName>
        <fullName evidence="10">PEP</fullName>
    </alternativeName>
</protein>
<name>A0A386B0X4_9CHLO</name>
<comment type="subcellular location">
    <subcellularLocation>
        <location evidence="2">Plastid</location>
    </subcellularLocation>
</comment>
<dbReference type="RefSeq" id="YP_009519408.1">
    <property type="nucleotide sequence ID" value="NC_039525.1"/>
</dbReference>
<dbReference type="GO" id="GO:0006351">
    <property type="term" value="P:DNA-templated transcription"/>
    <property type="evidence" value="ECO:0007669"/>
    <property type="project" value="InterPro"/>
</dbReference>
<evidence type="ECO:0000256" key="2">
    <source>
        <dbReference type="ARBA" id="ARBA00004474"/>
    </source>
</evidence>
<reference evidence="13" key="2">
    <citation type="journal article" date="2019" name="Mol. Phylogenet. Evol.">
        <title>Reassessment of the classification of bryopsidales (chlorophyta) based on chloroplast phylogenomic analyses.</title>
        <authorList>
            <person name="Cremen M.C."/>
            <person name="Leliaert F."/>
            <person name="West J."/>
            <person name="Lam D.W."/>
            <person name="Shimada S."/>
            <person name="Lopez-Bautista J.M."/>
            <person name="Verbruggen H."/>
        </authorList>
    </citation>
    <scope>NUCLEOTIDE SEQUENCE</scope>
</reference>
<dbReference type="SUPFAM" id="SSF64484">
    <property type="entry name" value="beta and beta-prime subunits of DNA dependent RNA-polymerase"/>
    <property type="match status" value="1"/>
</dbReference>
<dbReference type="Gene3D" id="3.90.1800.10">
    <property type="entry name" value="RNA polymerase alpha subunit dimerisation domain"/>
    <property type="match status" value="1"/>
</dbReference>
<keyword evidence="13" id="KW-0934">Plastid</keyword>
<evidence type="ECO:0000256" key="8">
    <source>
        <dbReference type="ARBA" id="ARBA00023163"/>
    </source>
</evidence>
<geneLocation type="chloroplast" evidence="13"/>
<comment type="similarity">
    <text evidence="3">Belongs to the RNA polymerase beta chain family.</text>
</comment>
<evidence type="ECO:0000256" key="7">
    <source>
        <dbReference type="ARBA" id="ARBA00022695"/>
    </source>
</evidence>
<evidence type="ECO:0000259" key="12">
    <source>
        <dbReference type="Pfam" id="PF04560"/>
    </source>
</evidence>
<dbReference type="InterPro" id="IPR007120">
    <property type="entry name" value="DNA-dir_RNAP_su2_dom"/>
</dbReference>
<keyword evidence="7" id="KW-0548">Nucleotidyltransferase</keyword>
<dbReference type="Gene3D" id="2.40.50.150">
    <property type="match status" value="1"/>
</dbReference>
<dbReference type="GO" id="GO:0003899">
    <property type="term" value="F:DNA-directed RNA polymerase activity"/>
    <property type="evidence" value="ECO:0007669"/>
    <property type="project" value="UniProtKB-EC"/>
</dbReference>
<dbReference type="InterPro" id="IPR014724">
    <property type="entry name" value="RNA_pol_RPB2_OB-fold"/>
</dbReference>
<proteinExistence type="inferred from homology"/>
<keyword evidence="5" id="KW-0240">DNA-directed RNA polymerase</keyword>
<feature type="domain" description="RNA polymerase Rpb2" evidence="12">
    <location>
        <begin position="551"/>
        <end position="623"/>
    </location>
</feature>
<keyword evidence="6" id="KW-0808">Transferase</keyword>
<dbReference type="AlphaFoldDB" id="A0A386B0X4"/>
<evidence type="ECO:0000256" key="9">
    <source>
        <dbReference type="ARBA" id="ARBA00026088"/>
    </source>
</evidence>
<dbReference type="PROSITE" id="PS01166">
    <property type="entry name" value="RNA_POL_BETA"/>
    <property type="match status" value="1"/>
</dbReference>
<dbReference type="InterPro" id="IPR015712">
    <property type="entry name" value="DNA-dir_RNA_pol_su2"/>
</dbReference>
<dbReference type="Pfam" id="PF00562">
    <property type="entry name" value="RNA_pol_Rpb2_6"/>
    <property type="match status" value="1"/>
</dbReference>
<keyword evidence="8" id="KW-0804">Transcription</keyword>
<dbReference type="Gene3D" id="2.40.50.100">
    <property type="match status" value="1"/>
</dbReference>
<comment type="function">
    <text evidence="1">DNA-dependent RNA polymerase catalyzes the transcription of DNA into RNA using the four ribonucleoside triphosphates as substrates.</text>
</comment>
<dbReference type="PANTHER" id="PTHR20856">
    <property type="entry name" value="DNA-DIRECTED RNA POLYMERASE I SUBUNIT 2"/>
    <property type="match status" value="1"/>
</dbReference>
<evidence type="ECO:0000256" key="10">
    <source>
        <dbReference type="ARBA" id="ARBA00032782"/>
    </source>
</evidence>
<comment type="subunit">
    <text evidence="9">In plastids the minimal PEP RNA polymerase catalytic core is composed of four subunits: alpha, beta, beta', and beta''. When a (nuclear-encoded) sigma factor is associated with the core the holoenzyme is formed, which can initiate transcription.</text>
</comment>
<dbReference type="InterPro" id="IPR007641">
    <property type="entry name" value="RNA_pol_Rpb2_7"/>
</dbReference>
<accession>A0A386B0X4</accession>
<evidence type="ECO:0000256" key="4">
    <source>
        <dbReference type="ARBA" id="ARBA00012418"/>
    </source>
</evidence>
<gene>
    <name evidence="13" type="primary">rpoB.2</name>
</gene>
<evidence type="ECO:0000259" key="11">
    <source>
        <dbReference type="Pfam" id="PF00562"/>
    </source>
</evidence>
<dbReference type="GeneID" id="38279219"/>
<dbReference type="EC" id="2.7.7.6" evidence="4"/>
<organism evidence="13">
    <name type="scientific">Pseudocodium devriesii</name>
    <dbReference type="NCBI Taxonomy" id="453070"/>
    <lineage>
        <taxon>Eukaryota</taxon>
        <taxon>Viridiplantae</taxon>
        <taxon>Chlorophyta</taxon>
        <taxon>core chlorophytes</taxon>
        <taxon>Ulvophyceae</taxon>
        <taxon>TCBD clade</taxon>
        <taxon>Bryopsidales</taxon>
        <taxon>Halimedineae</taxon>
        <taxon>Halimedaceae</taxon>
        <taxon>Pseudocodieae</taxon>
        <taxon>Pseudocodium</taxon>
    </lineage>
</organism>
<dbReference type="GO" id="GO:0003677">
    <property type="term" value="F:DNA binding"/>
    <property type="evidence" value="ECO:0007669"/>
    <property type="project" value="InterPro"/>
</dbReference>
<keyword evidence="13" id="KW-0150">Chloroplast</keyword>
<reference evidence="13" key="1">
    <citation type="submission" date="2018-07" db="EMBL/GenBank/DDBJ databases">
        <authorList>
            <person name="Quirk P.G."/>
            <person name="Krulwich T.A."/>
        </authorList>
    </citation>
    <scope>NUCLEOTIDE SEQUENCE</scope>
</reference>
<dbReference type="InterPro" id="IPR037033">
    <property type="entry name" value="DNA-dir_RNAP_su2_hyb_sf"/>
</dbReference>
<evidence type="ECO:0000256" key="1">
    <source>
        <dbReference type="ARBA" id="ARBA00004026"/>
    </source>
</evidence>
<feature type="domain" description="DNA-directed RNA polymerase subunit 2 hybrid-binding" evidence="11">
    <location>
        <begin position="50"/>
        <end position="549"/>
    </location>
</feature>
<dbReference type="EMBL" id="MH591109">
    <property type="protein sequence ID" value="AYC65352.1"/>
    <property type="molecule type" value="Genomic_DNA"/>
</dbReference>